<feature type="chain" id="PRO_5045519899" evidence="1">
    <location>
        <begin position="19"/>
        <end position="55"/>
    </location>
</feature>
<protein>
    <submittedName>
        <fullName evidence="2">Uncharacterized protein</fullName>
    </submittedName>
</protein>
<evidence type="ECO:0000256" key="1">
    <source>
        <dbReference type="SAM" id="SignalP"/>
    </source>
</evidence>
<name>A0ABS1TWY9_9PROT</name>
<accession>A0ABS1TWY9</accession>
<evidence type="ECO:0000313" key="3">
    <source>
        <dbReference type="Proteomes" id="UP000660885"/>
    </source>
</evidence>
<keyword evidence="3" id="KW-1185">Reference proteome</keyword>
<keyword evidence="1" id="KW-0732">Signal</keyword>
<sequence length="55" mass="6010">MRQRQPILRRIACGLVLAAGLATTAATREQDMTEAGQLDSAHSFAEIMQRLRAAL</sequence>
<dbReference type="EMBL" id="JAETWB010000001">
    <property type="protein sequence ID" value="MBL6076958.1"/>
    <property type="molecule type" value="Genomic_DNA"/>
</dbReference>
<dbReference type="Proteomes" id="UP000660885">
    <property type="component" value="Unassembled WGS sequence"/>
</dbReference>
<dbReference type="RefSeq" id="WP_202830108.1">
    <property type="nucleotide sequence ID" value="NZ_JAETWB010000001.1"/>
</dbReference>
<reference evidence="2 3" key="1">
    <citation type="submission" date="2021-01" db="EMBL/GenBank/DDBJ databases">
        <title>Belnapia mucosa sp. nov. and Belnapia arida sp. nov., isolated from the Tabernas Desert (Almeria, Spain).</title>
        <authorList>
            <person name="Molina-Menor E."/>
            <person name="Vidal-Verdu A."/>
            <person name="Calonge A."/>
            <person name="Satari L."/>
            <person name="Pereto J."/>
            <person name="Porcar M."/>
        </authorList>
    </citation>
    <scope>NUCLEOTIDE SEQUENCE [LARGE SCALE GENOMIC DNA]</scope>
    <source>
        <strain evidence="2 3">T18</strain>
    </source>
</reference>
<comment type="caution">
    <text evidence="2">The sequence shown here is derived from an EMBL/GenBank/DDBJ whole genome shotgun (WGS) entry which is preliminary data.</text>
</comment>
<gene>
    <name evidence="2" type="ORF">JMJ56_03005</name>
</gene>
<feature type="signal peptide" evidence="1">
    <location>
        <begin position="1"/>
        <end position="18"/>
    </location>
</feature>
<proteinExistence type="predicted"/>
<evidence type="ECO:0000313" key="2">
    <source>
        <dbReference type="EMBL" id="MBL6076958.1"/>
    </source>
</evidence>
<organism evidence="2 3">
    <name type="scientific">Belnapia arida</name>
    <dbReference type="NCBI Taxonomy" id="2804533"/>
    <lineage>
        <taxon>Bacteria</taxon>
        <taxon>Pseudomonadati</taxon>
        <taxon>Pseudomonadota</taxon>
        <taxon>Alphaproteobacteria</taxon>
        <taxon>Acetobacterales</taxon>
        <taxon>Roseomonadaceae</taxon>
        <taxon>Belnapia</taxon>
    </lineage>
</organism>